<dbReference type="GO" id="GO:0016787">
    <property type="term" value="F:hydrolase activity"/>
    <property type="evidence" value="ECO:0007669"/>
    <property type="project" value="UniProtKB-KW"/>
</dbReference>
<sequence length="465" mass="51586">MQMMNRISITLVLLLQPSRSMAFLNINPSSAIATLRTGTGRPVSNVMSSMSSVSEGSPVNSVKNFIASSSLASDYAIRINPPVFTSHENELGSGVYTSTWHFHLLDSWEPNSGRVDLSALNDCAQPTMSESTPDRISCSWEGPYDNQWYIEIDAKGVDLPKELACIMSRIMVQSAASHIATIHDPSSLLHLTVPTTTGETFQEFQCSQLVPTTGEGNDIGIRQLFQPLNADYANMELVDAVNQQGEILGSLPRPFVHKWNILHRGIGMIVSQDASILDGGNPNVYVHQRTDTKRIFPSLYDMFVGGVSCRGESPEVTAAREVAEELGLKGALEYQQDVTRFNPLSPELFKCTVCTAYNRCVVSMFTYQCMTDSESISWQEEEVQSGQFVNYDVVEVAAAISIDRLAQRDEWPGVAFEIDASEISENVANLKKQYGNNQVWESWDFVPDGLLVWVAWLKWLNSKTV</sequence>
<dbReference type="PROSITE" id="PS00893">
    <property type="entry name" value="NUDIX_BOX"/>
    <property type="match status" value="1"/>
</dbReference>
<evidence type="ECO:0000259" key="3">
    <source>
        <dbReference type="PROSITE" id="PS51462"/>
    </source>
</evidence>
<accession>A0ABD3QTY4</accession>
<keyword evidence="2" id="KW-0732">Signal</keyword>
<organism evidence="4 5">
    <name type="scientific">Cyclotella atomus</name>
    <dbReference type="NCBI Taxonomy" id="382360"/>
    <lineage>
        <taxon>Eukaryota</taxon>
        <taxon>Sar</taxon>
        <taxon>Stramenopiles</taxon>
        <taxon>Ochrophyta</taxon>
        <taxon>Bacillariophyta</taxon>
        <taxon>Coscinodiscophyceae</taxon>
        <taxon>Thalassiosirophycidae</taxon>
        <taxon>Stephanodiscales</taxon>
        <taxon>Stephanodiscaceae</taxon>
        <taxon>Cyclotella</taxon>
    </lineage>
</organism>
<keyword evidence="5" id="KW-1185">Reference proteome</keyword>
<dbReference type="PROSITE" id="PS51462">
    <property type="entry name" value="NUDIX"/>
    <property type="match status" value="1"/>
</dbReference>
<dbReference type="InterPro" id="IPR000086">
    <property type="entry name" value="NUDIX_hydrolase_dom"/>
</dbReference>
<dbReference type="AlphaFoldDB" id="A0ABD3QTY4"/>
<dbReference type="Gene3D" id="3.90.79.10">
    <property type="entry name" value="Nucleoside Triphosphate Pyrophosphohydrolase"/>
    <property type="match status" value="1"/>
</dbReference>
<evidence type="ECO:0000256" key="1">
    <source>
        <dbReference type="ARBA" id="ARBA00022801"/>
    </source>
</evidence>
<feature type="chain" id="PRO_5044815728" description="Nudix hydrolase domain-containing protein" evidence="2">
    <location>
        <begin position="23"/>
        <end position="465"/>
    </location>
</feature>
<dbReference type="Proteomes" id="UP001530400">
    <property type="component" value="Unassembled WGS sequence"/>
</dbReference>
<dbReference type="InterPro" id="IPR020084">
    <property type="entry name" value="NUDIX_hydrolase_CS"/>
</dbReference>
<proteinExistence type="predicted"/>
<feature type="domain" description="Nudix hydrolase" evidence="3">
    <location>
        <begin position="261"/>
        <end position="411"/>
    </location>
</feature>
<dbReference type="SUPFAM" id="SSF55811">
    <property type="entry name" value="Nudix"/>
    <property type="match status" value="1"/>
</dbReference>
<dbReference type="InterPro" id="IPR015797">
    <property type="entry name" value="NUDIX_hydrolase-like_dom_sf"/>
</dbReference>
<evidence type="ECO:0000256" key="2">
    <source>
        <dbReference type="SAM" id="SignalP"/>
    </source>
</evidence>
<evidence type="ECO:0000313" key="4">
    <source>
        <dbReference type="EMBL" id="KAL3802436.1"/>
    </source>
</evidence>
<name>A0ABD3QTY4_9STRA</name>
<reference evidence="4 5" key="1">
    <citation type="submission" date="2024-10" db="EMBL/GenBank/DDBJ databases">
        <title>Updated reference genomes for cyclostephanoid diatoms.</title>
        <authorList>
            <person name="Roberts W.R."/>
            <person name="Alverson A.J."/>
        </authorList>
    </citation>
    <scope>NUCLEOTIDE SEQUENCE [LARGE SCALE GENOMIC DNA]</scope>
    <source>
        <strain evidence="4 5">AJA010-31</strain>
    </source>
</reference>
<protein>
    <recommendedName>
        <fullName evidence="3">Nudix hydrolase domain-containing protein</fullName>
    </recommendedName>
</protein>
<dbReference type="Pfam" id="PF00293">
    <property type="entry name" value="NUDIX"/>
    <property type="match status" value="1"/>
</dbReference>
<evidence type="ECO:0000313" key="5">
    <source>
        <dbReference type="Proteomes" id="UP001530400"/>
    </source>
</evidence>
<comment type="caution">
    <text evidence="4">The sequence shown here is derived from an EMBL/GenBank/DDBJ whole genome shotgun (WGS) entry which is preliminary data.</text>
</comment>
<gene>
    <name evidence="4" type="ORF">ACHAWO_004738</name>
</gene>
<keyword evidence="1" id="KW-0378">Hydrolase</keyword>
<dbReference type="EMBL" id="JALLPJ020000101">
    <property type="protein sequence ID" value="KAL3802436.1"/>
    <property type="molecule type" value="Genomic_DNA"/>
</dbReference>
<feature type="signal peptide" evidence="2">
    <location>
        <begin position="1"/>
        <end position="22"/>
    </location>
</feature>